<dbReference type="EMBL" id="CP018791">
    <property type="protein sequence ID" value="ARR03008.1"/>
    <property type="molecule type" value="Genomic_DNA"/>
</dbReference>
<dbReference type="InterPro" id="IPR027417">
    <property type="entry name" value="P-loop_NTPase"/>
</dbReference>
<dbReference type="PANTHER" id="PTHR42734:SF19">
    <property type="entry name" value="IRON COMPOUNDS ABC TRANSPORTER, ATP-BINDING PROTEIN"/>
    <property type="match status" value="1"/>
</dbReference>
<dbReference type="Pfam" id="PF00005">
    <property type="entry name" value="ABC_tran"/>
    <property type="match status" value="1"/>
</dbReference>
<evidence type="ECO:0000256" key="2">
    <source>
        <dbReference type="ARBA" id="ARBA00022741"/>
    </source>
</evidence>
<accession>A0A1X9T3E4</accession>
<dbReference type="STRING" id="1660074.CVIC8964_1635"/>
<dbReference type="FunFam" id="3.40.50.300:FF:000134">
    <property type="entry name" value="Iron-enterobactin ABC transporter ATP-binding protein"/>
    <property type="match status" value="1"/>
</dbReference>
<keyword evidence="2" id="KW-0547">Nucleotide-binding</keyword>
<keyword evidence="3 5" id="KW-0067">ATP-binding</keyword>
<dbReference type="GO" id="GO:0005524">
    <property type="term" value="F:ATP binding"/>
    <property type="evidence" value="ECO:0007669"/>
    <property type="project" value="UniProtKB-KW"/>
</dbReference>
<dbReference type="InterPro" id="IPR003439">
    <property type="entry name" value="ABC_transporter-like_ATP-bd"/>
</dbReference>
<dbReference type="InterPro" id="IPR050153">
    <property type="entry name" value="Metal_Ion_Import_ABC"/>
</dbReference>
<dbReference type="AlphaFoldDB" id="A0A1X9T3E4"/>
<evidence type="ECO:0000259" key="4">
    <source>
        <dbReference type="PROSITE" id="PS50893"/>
    </source>
</evidence>
<evidence type="ECO:0000256" key="1">
    <source>
        <dbReference type="ARBA" id="ARBA00022448"/>
    </source>
</evidence>
<protein>
    <submittedName>
        <fullName evidence="5">Iron siderophore ABC transporter, ATP-binding protein</fullName>
    </submittedName>
</protein>
<dbReference type="GO" id="GO:0016887">
    <property type="term" value="F:ATP hydrolysis activity"/>
    <property type="evidence" value="ECO:0007669"/>
    <property type="project" value="InterPro"/>
</dbReference>
<evidence type="ECO:0000256" key="3">
    <source>
        <dbReference type="ARBA" id="ARBA00022840"/>
    </source>
</evidence>
<dbReference type="RefSeq" id="WP_236861173.1">
    <property type="nucleotide sequence ID" value="NZ_CP018791.1"/>
</dbReference>
<proteinExistence type="predicted"/>
<dbReference type="SUPFAM" id="SSF52540">
    <property type="entry name" value="P-loop containing nucleoside triphosphate hydrolases"/>
    <property type="match status" value="1"/>
</dbReference>
<feature type="domain" description="ABC transporter" evidence="4">
    <location>
        <begin position="8"/>
        <end position="243"/>
    </location>
</feature>
<dbReference type="PROSITE" id="PS50893">
    <property type="entry name" value="ABC_TRANSPORTER_2"/>
    <property type="match status" value="1"/>
</dbReference>
<evidence type="ECO:0000313" key="6">
    <source>
        <dbReference type="Proteomes" id="UP000194265"/>
    </source>
</evidence>
<dbReference type="SMART" id="SM00382">
    <property type="entry name" value="AAA"/>
    <property type="match status" value="1"/>
</dbReference>
<evidence type="ECO:0000313" key="5">
    <source>
        <dbReference type="EMBL" id="ARR03008.1"/>
    </source>
</evidence>
<sequence length="260" mass="29180">MQNTLDKIIIENLSFSYEKKEILHKISFELKQGDLLGLMGSNGSGKTTLIKSLMGFLKANYSRYLIFDKEFKKLNISQISKLISYVPQASNLPFNYTLFEVVLMGKSPHFGGVFGCSKDDINAVNQAMELVGISQFKDRNFSHLSGGQKQLGLIARAIVQDCPIMILDEPTSALDFHNQILIWKVMHSLSKNGKTIIICSHEPNHIFWFASKVLAIKDGKTLAFGKSSQTINEILLENIYGSNYKIGSLANQKIIYYSIN</sequence>
<dbReference type="Gene3D" id="3.40.50.300">
    <property type="entry name" value="P-loop containing nucleotide triphosphate hydrolases"/>
    <property type="match status" value="1"/>
</dbReference>
<dbReference type="PANTHER" id="PTHR42734">
    <property type="entry name" value="METAL TRANSPORT SYSTEM ATP-BINDING PROTEIN TM_0124-RELATED"/>
    <property type="match status" value="1"/>
</dbReference>
<reference evidence="5 6" key="1">
    <citation type="journal article" date="2017" name="Genome Biol. Evol.">
        <title>Comparative Genomic Analysis Identifies a Campylobacter Clade Deficient in Selenium Metabolism.</title>
        <authorList>
            <person name="Miller W.G."/>
            <person name="Yee E."/>
            <person name="Lopes B.S."/>
            <person name="Chapman M.H."/>
            <person name="Huynh S."/>
            <person name="Bono J.L."/>
            <person name="Parker C.T."/>
            <person name="Strachan N.J.C."/>
            <person name="Forbes K.J."/>
        </authorList>
    </citation>
    <scope>NUCLEOTIDE SEQUENCE [LARGE SCALE GENOMIC DNA]</scope>
    <source>
        <strain evidence="5 6">RM8964</strain>
    </source>
</reference>
<gene>
    <name evidence="5" type="ORF">CVIC8964_1635</name>
</gene>
<name>A0A1X9T3E4_9BACT</name>
<keyword evidence="1" id="KW-0813">Transport</keyword>
<organism evidence="5 6">
    <name type="scientific">Campylobacter vicugnae</name>
    <dbReference type="NCBI Taxonomy" id="1660076"/>
    <lineage>
        <taxon>Bacteria</taxon>
        <taxon>Pseudomonadati</taxon>
        <taxon>Campylobacterota</taxon>
        <taxon>Epsilonproteobacteria</taxon>
        <taxon>Campylobacterales</taxon>
        <taxon>Campylobacteraceae</taxon>
        <taxon>Campylobacter</taxon>
    </lineage>
</organism>
<dbReference type="Proteomes" id="UP000194265">
    <property type="component" value="Chromosome"/>
</dbReference>
<dbReference type="InterPro" id="IPR003593">
    <property type="entry name" value="AAA+_ATPase"/>
</dbReference>